<dbReference type="InterPro" id="IPR011009">
    <property type="entry name" value="Kinase-like_dom_sf"/>
</dbReference>
<dbReference type="GO" id="GO:0000077">
    <property type="term" value="P:DNA damage checkpoint signaling"/>
    <property type="evidence" value="ECO:0007669"/>
    <property type="project" value="EnsemblFungi"/>
</dbReference>
<sequence length="518" mass="58890">MIESGKRGRSEELPYSNKRQQTSVGLERSPREPADEEIGALLNIIPGKDDERIPLYSKDVTTIGRSRACDIILQEPDISTIHCELRLVKIKVDSEDKKLINIVDKSRNGTFLNGNRLVKKDQILRQGDKIVLGKSCSFLFKESKTNWDSVSEDLKLQQSDEDNVTRGELGTPPTVFKKPMGSFVPSQDATRLKAKMKKMSFFDKYLLGKELGAGHYAIVKEGTNKATGDTVAVKIFQPQQNDDEKKSKQFREETSILMSIHHPNIVNMLDSFVEPLNKAQIQKYLVLEKVDDGELFERIVKKTSLRQDETKAIFQQIMTGLKYLHGQNIIHRDIKPENILLNITRRTSPVQIQSGPWDEDEIDIKVKIADFGLAKFTGEMQFANTLCGTPSYVAPEVLMKTEYDAKVDMWSAGVILYVCLCGFPPFSDQLGPPSLKEQILQAKYAFYTPYWDNIDDSILHLISNLLVRDPKKRYDVDAVFAHQWMQSSGINTRVDSSMERLQLTDDRLPKTYTELSCL</sequence>
<dbReference type="KEGG" id="kng:KNAG_0A05670"/>
<protein>
    <recommendedName>
        <fullName evidence="10">DNA damage response protein kinase DUN1</fullName>
    </recommendedName>
</protein>
<feature type="compositionally biased region" description="Basic and acidic residues" evidence="5">
    <location>
        <begin position="1"/>
        <end position="12"/>
    </location>
</feature>
<dbReference type="PANTHER" id="PTHR24347">
    <property type="entry name" value="SERINE/THREONINE-PROTEIN KINASE"/>
    <property type="match status" value="1"/>
</dbReference>
<dbReference type="InterPro" id="IPR008984">
    <property type="entry name" value="SMAD_FHA_dom_sf"/>
</dbReference>
<dbReference type="GO" id="GO:0005524">
    <property type="term" value="F:ATP binding"/>
    <property type="evidence" value="ECO:0007669"/>
    <property type="project" value="UniProtKB-UniRule"/>
</dbReference>
<dbReference type="InterPro" id="IPR000253">
    <property type="entry name" value="FHA_dom"/>
</dbReference>
<dbReference type="Gene3D" id="2.60.200.20">
    <property type="match status" value="1"/>
</dbReference>
<dbReference type="InterPro" id="IPR017441">
    <property type="entry name" value="Protein_kinase_ATP_BS"/>
</dbReference>
<evidence type="ECO:0000256" key="1">
    <source>
        <dbReference type="ARBA" id="ARBA00005575"/>
    </source>
</evidence>
<dbReference type="EMBL" id="HE978314">
    <property type="protein sequence ID" value="CCK68231.1"/>
    <property type="molecule type" value="Genomic_DNA"/>
</dbReference>
<evidence type="ECO:0000313" key="9">
    <source>
        <dbReference type="Proteomes" id="UP000006310"/>
    </source>
</evidence>
<dbReference type="OMA" id="MLCAVQY"/>
<keyword evidence="2 4" id="KW-0547">Nucleotide-binding</keyword>
<dbReference type="SMART" id="SM00220">
    <property type="entry name" value="S_TKc"/>
    <property type="match status" value="1"/>
</dbReference>
<dbReference type="FunFam" id="1.10.510.10:FF:000732">
    <property type="entry name" value="Protein serine-threonine kinase"/>
    <property type="match status" value="1"/>
</dbReference>
<dbReference type="AlphaFoldDB" id="J7S3W6"/>
<dbReference type="SUPFAM" id="SSF56112">
    <property type="entry name" value="Protein kinase-like (PK-like)"/>
    <property type="match status" value="1"/>
</dbReference>
<evidence type="ECO:0000256" key="3">
    <source>
        <dbReference type="ARBA" id="ARBA00022840"/>
    </source>
</evidence>
<dbReference type="HOGENOM" id="CLU_000288_63_47_1"/>
<evidence type="ECO:0000256" key="4">
    <source>
        <dbReference type="PROSITE-ProRule" id="PRU10141"/>
    </source>
</evidence>
<dbReference type="STRING" id="1071383.J7S3W6"/>
<dbReference type="PROSITE" id="PS50011">
    <property type="entry name" value="PROTEIN_KINASE_DOM"/>
    <property type="match status" value="1"/>
</dbReference>
<feature type="region of interest" description="Disordered" evidence="5">
    <location>
        <begin position="1"/>
        <end position="33"/>
    </location>
</feature>
<dbReference type="GeneID" id="34523866"/>
<reference evidence="9" key="2">
    <citation type="submission" date="2012-08" db="EMBL/GenBank/DDBJ databases">
        <title>Genome sequence of Kazachstania naganishii.</title>
        <authorList>
            <person name="Gordon J.L."/>
            <person name="Armisen D."/>
            <person name="Proux-Wera E."/>
            <person name="OhEigeartaigh S.S."/>
            <person name="Byrne K.P."/>
            <person name="Wolfe K.H."/>
        </authorList>
    </citation>
    <scope>NUCLEOTIDE SEQUENCE [LARGE SCALE GENOMIC DNA]</scope>
    <source>
        <strain evidence="9">ATCC MYA-139 / BCRC 22969 / CBS 8797 / CCRC 22969 / KCTC 17520 / NBRC 10181 / NCYC 3082</strain>
    </source>
</reference>
<keyword evidence="9" id="KW-1185">Reference proteome</keyword>
<dbReference type="GO" id="GO:0031297">
    <property type="term" value="P:replication fork processing"/>
    <property type="evidence" value="ECO:0007669"/>
    <property type="project" value="EnsemblFungi"/>
</dbReference>
<dbReference type="InterPro" id="IPR008271">
    <property type="entry name" value="Ser/Thr_kinase_AS"/>
</dbReference>
<dbReference type="PROSITE" id="PS00108">
    <property type="entry name" value="PROTEIN_KINASE_ST"/>
    <property type="match status" value="1"/>
</dbReference>
<feature type="domain" description="FHA" evidence="6">
    <location>
        <begin position="61"/>
        <end position="117"/>
    </location>
</feature>
<evidence type="ECO:0000313" key="8">
    <source>
        <dbReference type="EMBL" id="CCK68231.1"/>
    </source>
</evidence>
<name>J7S3W6_HUIN7</name>
<dbReference type="Proteomes" id="UP000006310">
    <property type="component" value="Chromosome 1"/>
</dbReference>
<evidence type="ECO:0000259" key="7">
    <source>
        <dbReference type="PROSITE" id="PS50011"/>
    </source>
</evidence>
<proteinExistence type="inferred from homology"/>
<dbReference type="InterPro" id="IPR000719">
    <property type="entry name" value="Prot_kinase_dom"/>
</dbReference>
<accession>J7S3W6</accession>
<evidence type="ECO:0008006" key="10">
    <source>
        <dbReference type="Google" id="ProtNLM"/>
    </source>
</evidence>
<dbReference type="GO" id="GO:0004674">
    <property type="term" value="F:protein serine/threonine kinase activity"/>
    <property type="evidence" value="ECO:0007669"/>
    <property type="project" value="EnsemblFungi"/>
</dbReference>
<dbReference type="PROSITE" id="PS50006">
    <property type="entry name" value="FHA_DOMAIN"/>
    <property type="match status" value="1"/>
</dbReference>
<dbReference type="eggNOG" id="KOG0615">
    <property type="taxonomic scope" value="Eukaryota"/>
</dbReference>
<reference evidence="8 9" key="1">
    <citation type="journal article" date="2011" name="Proc. Natl. Acad. Sci. U.S.A.">
        <title>Evolutionary erosion of yeast sex chromosomes by mating-type switching accidents.</title>
        <authorList>
            <person name="Gordon J.L."/>
            <person name="Armisen D."/>
            <person name="Proux-Wera E."/>
            <person name="Oheigeartaigh S.S."/>
            <person name="Byrne K.P."/>
            <person name="Wolfe K.H."/>
        </authorList>
    </citation>
    <scope>NUCLEOTIDE SEQUENCE [LARGE SCALE GENOMIC DNA]</scope>
    <source>
        <strain evidence="9">ATCC MYA-139 / BCRC 22969 / CBS 8797 / CCRC 22969 / KCTC 17520 / NBRC 10181 / NCYC 3082</strain>
    </source>
</reference>
<comment type="similarity">
    <text evidence="1">Belongs to the protein kinase superfamily. CAMK Ser/Thr protein kinase family. CHEK2 subfamily.</text>
</comment>
<feature type="binding site" evidence="4">
    <location>
        <position position="234"/>
    </location>
    <ligand>
        <name>ATP</name>
        <dbReference type="ChEBI" id="CHEBI:30616"/>
    </ligand>
</feature>
<evidence type="ECO:0000259" key="6">
    <source>
        <dbReference type="PROSITE" id="PS50006"/>
    </source>
</evidence>
<dbReference type="RefSeq" id="XP_022462477.1">
    <property type="nucleotide sequence ID" value="XM_022610008.1"/>
</dbReference>
<dbReference type="Pfam" id="PF00498">
    <property type="entry name" value="FHA"/>
    <property type="match status" value="1"/>
</dbReference>
<gene>
    <name evidence="8" type="primary">KNAG0A05670</name>
    <name evidence="8" type="ordered locus">KNAG_0A05670</name>
</gene>
<dbReference type="Pfam" id="PF00069">
    <property type="entry name" value="Pkinase"/>
    <property type="match status" value="1"/>
</dbReference>
<dbReference type="OrthoDB" id="407410at2759"/>
<dbReference type="SMART" id="SM00240">
    <property type="entry name" value="FHA"/>
    <property type="match status" value="1"/>
</dbReference>
<dbReference type="Gene3D" id="1.10.510.10">
    <property type="entry name" value="Transferase(Phosphotransferase) domain 1"/>
    <property type="match status" value="1"/>
</dbReference>
<dbReference type="PROSITE" id="PS00107">
    <property type="entry name" value="PROTEIN_KINASE_ATP"/>
    <property type="match status" value="1"/>
</dbReference>
<evidence type="ECO:0000256" key="5">
    <source>
        <dbReference type="SAM" id="MobiDB-lite"/>
    </source>
</evidence>
<dbReference type="CDD" id="cd05117">
    <property type="entry name" value="STKc_CAMK"/>
    <property type="match status" value="1"/>
</dbReference>
<feature type="domain" description="Protein kinase" evidence="7">
    <location>
        <begin position="205"/>
        <end position="485"/>
    </location>
</feature>
<dbReference type="SUPFAM" id="SSF49879">
    <property type="entry name" value="SMAD/FHA domain"/>
    <property type="match status" value="1"/>
</dbReference>
<evidence type="ECO:0000256" key="2">
    <source>
        <dbReference type="ARBA" id="ARBA00022741"/>
    </source>
</evidence>
<keyword evidence="3 4" id="KW-0067">ATP-binding</keyword>
<organism evidence="8 9">
    <name type="scientific">Huiozyma naganishii (strain ATCC MYA-139 / BCRC 22969 / CBS 8797 / KCTC 17520 / NBRC 10181 / NCYC 3082 / Yp74L-3)</name>
    <name type="common">Yeast</name>
    <name type="synonym">Kazachstania naganishii</name>
    <dbReference type="NCBI Taxonomy" id="1071383"/>
    <lineage>
        <taxon>Eukaryota</taxon>
        <taxon>Fungi</taxon>
        <taxon>Dikarya</taxon>
        <taxon>Ascomycota</taxon>
        <taxon>Saccharomycotina</taxon>
        <taxon>Saccharomycetes</taxon>
        <taxon>Saccharomycetales</taxon>
        <taxon>Saccharomycetaceae</taxon>
        <taxon>Huiozyma</taxon>
    </lineage>
</organism>
<dbReference type="GO" id="GO:0006303">
    <property type="term" value="P:double-strand break repair via nonhomologous end joining"/>
    <property type="evidence" value="ECO:0007669"/>
    <property type="project" value="EnsemblFungi"/>
</dbReference>